<comment type="catalytic activity">
    <reaction evidence="1 5">
        <text>uridine(55) in tRNA = pseudouridine(55) in tRNA</text>
        <dbReference type="Rhea" id="RHEA:42532"/>
        <dbReference type="Rhea" id="RHEA-COMP:10101"/>
        <dbReference type="Rhea" id="RHEA-COMP:10102"/>
        <dbReference type="ChEBI" id="CHEBI:65314"/>
        <dbReference type="ChEBI" id="CHEBI:65315"/>
        <dbReference type="EC" id="5.4.99.25"/>
    </reaction>
</comment>
<dbReference type="Pfam" id="PF16198">
    <property type="entry name" value="TruB_C_2"/>
    <property type="match status" value="1"/>
</dbReference>
<dbReference type="InterPro" id="IPR032819">
    <property type="entry name" value="TruB_C"/>
</dbReference>
<dbReference type="Pfam" id="PF09157">
    <property type="entry name" value="TruB-C_2"/>
    <property type="match status" value="1"/>
</dbReference>
<dbReference type="NCBIfam" id="TIGR00431">
    <property type="entry name" value="TruB"/>
    <property type="match status" value="1"/>
</dbReference>
<dbReference type="AlphaFoldDB" id="A0A4R3HYC9"/>
<dbReference type="GO" id="GO:0003723">
    <property type="term" value="F:RNA binding"/>
    <property type="evidence" value="ECO:0007669"/>
    <property type="project" value="InterPro"/>
</dbReference>
<dbReference type="PANTHER" id="PTHR13767">
    <property type="entry name" value="TRNA-PSEUDOURIDINE SYNTHASE"/>
    <property type="match status" value="1"/>
</dbReference>
<keyword evidence="10" id="KW-1185">Reference proteome</keyword>
<dbReference type="SUPFAM" id="SSF55120">
    <property type="entry name" value="Pseudouridine synthase"/>
    <property type="match status" value="1"/>
</dbReference>
<protein>
    <recommendedName>
        <fullName evidence="5">tRNA pseudouridine synthase B</fullName>
        <ecNumber evidence="5">5.4.99.25</ecNumber>
    </recommendedName>
    <alternativeName>
        <fullName evidence="5">tRNA pseudouridine(55) synthase</fullName>
        <shortName evidence="5">Psi55 synthase</shortName>
    </alternativeName>
    <alternativeName>
        <fullName evidence="5">tRNA pseudouridylate synthase</fullName>
    </alternativeName>
    <alternativeName>
        <fullName evidence="5">tRNA-uridine isomerase</fullName>
    </alternativeName>
</protein>
<feature type="domain" description="tRNA pseudouridylate synthase B C-terminal" evidence="8">
    <location>
        <begin position="182"/>
        <end position="243"/>
    </location>
</feature>
<evidence type="ECO:0000313" key="10">
    <source>
        <dbReference type="Proteomes" id="UP000295793"/>
    </source>
</evidence>
<evidence type="ECO:0000256" key="3">
    <source>
        <dbReference type="ARBA" id="ARBA00022694"/>
    </source>
</evidence>
<evidence type="ECO:0000256" key="4">
    <source>
        <dbReference type="ARBA" id="ARBA00023235"/>
    </source>
</evidence>
<dbReference type="CDD" id="cd21152">
    <property type="entry name" value="PUA_TruB_bacterial"/>
    <property type="match status" value="1"/>
</dbReference>
<gene>
    <name evidence="5" type="primary">truB</name>
    <name evidence="9" type="ORF">BCF53_11628</name>
</gene>
<dbReference type="GO" id="GO:1990481">
    <property type="term" value="P:mRNA pseudouridine synthesis"/>
    <property type="evidence" value="ECO:0007669"/>
    <property type="project" value="TreeGrafter"/>
</dbReference>
<proteinExistence type="inferred from homology"/>
<feature type="domain" description="Pseudouridine synthase II N-terminal" evidence="6">
    <location>
        <begin position="32"/>
        <end position="181"/>
    </location>
</feature>
<organism evidence="9 10">
    <name type="scientific">Reinekea marinisedimentorum</name>
    <dbReference type="NCBI Taxonomy" id="230495"/>
    <lineage>
        <taxon>Bacteria</taxon>
        <taxon>Pseudomonadati</taxon>
        <taxon>Pseudomonadota</taxon>
        <taxon>Gammaproteobacteria</taxon>
        <taxon>Oceanospirillales</taxon>
        <taxon>Saccharospirillaceae</taxon>
        <taxon>Reinekea</taxon>
    </lineage>
</organism>
<dbReference type="Proteomes" id="UP000295793">
    <property type="component" value="Unassembled WGS sequence"/>
</dbReference>
<dbReference type="EC" id="5.4.99.25" evidence="5"/>
<dbReference type="SUPFAM" id="SSF88697">
    <property type="entry name" value="PUA domain-like"/>
    <property type="match status" value="1"/>
</dbReference>
<dbReference type="Gene3D" id="3.30.2350.10">
    <property type="entry name" value="Pseudouridine synthase"/>
    <property type="match status" value="1"/>
</dbReference>
<keyword evidence="3 5" id="KW-0819">tRNA processing</keyword>
<reference evidence="9 10" key="1">
    <citation type="submission" date="2019-03" db="EMBL/GenBank/DDBJ databases">
        <title>Genomic Encyclopedia of Archaeal and Bacterial Type Strains, Phase II (KMG-II): from individual species to whole genera.</title>
        <authorList>
            <person name="Goeker M."/>
        </authorList>
    </citation>
    <scope>NUCLEOTIDE SEQUENCE [LARGE SCALE GENOMIC DNA]</scope>
    <source>
        <strain evidence="9 10">DSM 15388</strain>
    </source>
</reference>
<dbReference type="Pfam" id="PF01509">
    <property type="entry name" value="TruB_N"/>
    <property type="match status" value="1"/>
</dbReference>
<dbReference type="InterPro" id="IPR014780">
    <property type="entry name" value="tRNA_psdUridine_synth_TruB"/>
</dbReference>
<evidence type="ECO:0000259" key="8">
    <source>
        <dbReference type="Pfam" id="PF16198"/>
    </source>
</evidence>
<evidence type="ECO:0000256" key="1">
    <source>
        <dbReference type="ARBA" id="ARBA00000385"/>
    </source>
</evidence>
<dbReference type="RefSeq" id="WP_132702944.1">
    <property type="nucleotide sequence ID" value="NZ_SLZR01000016.1"/>
</dbReference>
<feature type="active site" description="Nucleophile" evidence="5">
    <location>
        <position position="47"/>
    </location>
</feature>
<dbReference type="InterPro" id="IPR020103">
    <property type="entry name" value="PsdUridine_synth_cat_dom_sf"/>
</dbReference>
<evidence type="ECO:0000259" key="7">
    <source>
        <dbReference type="Pfam" id="PF09157"/>
    </source>
</evidence>
<keyword evidence="4 5" id="KW-0413">Isomerase</keyword>
<dbReference type="InterPro" id="IPR015240">
    <property type="entry name" value="tRNA_sdUridine_synth_fam1_C"/>
</dbReference>
<comment type="function">
    <text evidence="5">Responsible for synthesis of pseudouridine from uracil-55 in the psi GC loop of transfer RNAs.</text>
</comment>
<dbReference type="PANTHER" id="PTHR13767:SF2">
    <property type="entry name" value="PSEUDOURIDYLATE SYNTHASE TRUB1"/>
    <property type="match status" value="1"/>
</dbReference>
<accession>A0A4R3HYC9</accession>
<dbReference type="InterPro" id="IPR015947">
    <property type="entry name" value="PUA-like_sf"/>
</dbReference>
<comment type="caution">
    <text evidence="9">The sequence shown here is derived from an EMBL/GenBank/DDBJ whole genome shotgun (WGS) entry which is preliminary data.</text>
</comment>
<evidence type="ECO:0000313" key="9">
    <source>
        <dbReference type="EMBL" id="TCS38218.1"/>
    </source>
</evidence>
<dbReference type="OrthoDB" id="9802309at2"/>
<dbReference type="GO" id="GO:0031119">
    <property type="term" value="P:tRNA pseudouridine synthesis"/>
    <property type="evidence" value="ECO:0007669"/>
    <property type="project" value="UniProtKB-UniRule"/>
</dbReference>
<dbReference type="CDD" id="cd02573">
    <property type="entry name" value="PseudoU_synth_EcTruB"/>
    <property type="match status" value="1"/>
</dbReference>
<dbReference type="Gene3D" id="2.30.130.10">
    <property type="entry name" value="PUA domain"/>
    <property type="match status" value="1"/>
</dbReference>
<dbReference type="EMBL" id="SLZR01000016">
    <property type="protein sequence ID" value="TCS38218.1"/>
    <property type="molecule type" value="Genomic_DNA"/>
</dbReference>
<dbReference type="InterPro" id="IPR036974">
    <property type="entry name" value="PUA_sf"/>
</dbReference>
<sequence length="307" mass="33672">MARKRKGRAIDGVVLVDKPAGFSSNGLLQKIRWIYQAQKAGHTGALDPAATGLLPICFGEATKFTRYLLDSDKRYLTTGVLGICTDTLDAEGEVVAEAPVPAVQQKELEALIAARFTGDIEQIPPMYSALKRDGKKLYELARQGETIELEPRPVTIYENRVQGLSEPEFSLSVHCSKGTYIRTLVANIGDAIGCGAHVKSLRRTSHGPFQLADAHTVDALEALREQEDFQTLDSYLISIDELLGHLPRVDLNEKQSRLFSHGNDIQFEPVVGEARVYSSTGAFLGVGEGRNGQRLQPVRLVAKRDSE</sequence>
<evidence type="ECO:0000259" key="6">
    <source>
        <dbReference type="Pfam" id="PF01509"/>
    </source>
</evidence>
<feature type="domain" description="tRNA pseudouridine synthase II TruB subfamily 1 C-terminal" evidence="7">
    <location>
        <begin position="247"/>
        <end position="301"/>
    </location>
</feature>
<comment type="similarity">
    <text evidence="2 5">Belongs to the pseudouridine synthase TruB family. Type 1 subfamily.</text>
</comment>
<evidence type="ECO:0000256" key="2">
    <source>
        <dbReference type="ARBA" id="ARBA00005642"/>
    </source>
</evidence>
<dbReference type="InterPro" id="IPR002501">
    <property type="entry name" value="PsdUridine_synth_N"/>
</dbReference>
<dbReference type="GO" id="GO:0160148">
    <property type="term" value="F:tRNA pseudouridine(55) synthase activity"/>
    <property type="evidence" value="ECO:0007669"/>
    <property type="project" value="UniProtKB-EC"/>
</dbReference>
<dbReference type="HAMAP" id="MF_01080">
    <property type="entry name" value="TruB_bact"/>
    <property type="match status" value="1"/>
</dbReference>
<name>A0A4R3HYC9_9GAMM</name>
<evidence type="ECO:0000256" key="5">
    <source>
        <dbReference type="HAMAP-Rule" id="MF_01080"/>
    </source>
</evidence>